<dbReference type="InterPro" id="IPR002018">
    <property type="entry name" value="CarbesteraseB"/>
</dbReference>
<dbReference type="AlphaFoldDB" id="A0AAD9SAF0"/>
<keyword evidence="2" id="KW-0378">Hydrolase</keyword>
<gene>
    <name evidence="4" type="ORF">N8I77_006980</name>
</gene>
<dbReference type="EMBL" id="JAUJFL010000004">
    <property type="protein sequence ID" value="KAK2604019.1"/>
    <property type="molecule type" value="Genomic_DNA"/>
</dbReference>
<proteinExistence type="inferred from homology"/>
<dbReference type="Pfam" id="PF00135">
    <property type="entry name" value="COesterase"/>
    <property type="match status" value="1"/>
</dbReference>
<dbReference type="PANTHER" id="PTHR43918">
    <property type="entry name" value="ACETYLCHOLINESTERASE"/>
    <property type="match status" value="1"/>
</dbReference>
<evidence type="ECO:0000256" key="1">
    <source>
        <dbReference type="ARBA" id="ARBA00005964"/>
    </source>
</evidence>
<evidence type="ECO:0000259" key="3">
    <source>
        <dbReference type="Pfam" id="PF00135"/>
    </source>
</evidence>
<evidence type="ECO:0000313" key="4">
    <source>
        <dbReference type="EMBL" id="KAK2604019.1"/>
    </source>
</evidence>
<dbReference type="InterPro" id="IPR050654">
    <property type="entry name" value="AChE-related_enzymes"/>
</dbReference>
<dbReference type="GO" id="GO:0052689">
    <property type="term" value="F:carboxylic ester hydrolase activity"/>
    <property type="evidence" value="ECO:0007669"/>
    <property type="project" value="TreeGrafter"/>
</dbReference>
<name>A0AAD9SAF0_PHOAM</name>
<accession>A0AAD9SAF0</accession>
<comment type="similarity">
    <text evidence="1">Belongs to the type-B carboxylesterase/lipase family.</text>
</comment>
<dbReference type="PANTHER" id="PTHR43918:SF4">
    <property type="entry name" value="CARBOXYLIC ESTER HYDROLASE"/>
    <property type="match status" value="1"/>
</dbReference>
<dbReference type="SUPFAM" id="SSF53474">
    <property type="entry name" value="alpha/beta-Hydrolases"/>
    <property type="match status" value="1"/>
</dbReference>
<feature type="domain" description="Carboxylesterase type B" evidence="3">
    <location>
        <begin position="12"/>
        <end position="262"/>
    </location>
</feature>
<dbReference type="InterPro" id="IPR029058">
    <property type="entry name" value="AB_hydrolase_fold"/>
</dbReference>
<dbReference type="Gene3D" id="3.40.50.1820">
    <property type="entry name" value="alpha/beta hydrolase"/>
    <property type="match status" value="2"/>
</dbReference>
<reference evidence="4" key="1">
    <citation type="submission" date="2023-06" db="EMBL/GenBank/DDBJ databases">
        <authorList>
            <person name="Noh H."/>
        </authorList>
    </citation>
    <scope>NUCLEOTIDE SEQUENCE</scope>
    <source>
        <strain evidence="4">DUCC20226</strain>
    </source>
</reference>
<organism evidence="4 5">
    <name type="scientific">Phomopsis amygdali</name>
    <name type="common">Fusicoccum amygdali</name>
    <dbReference type="NCBI Taxonomy" id="1214568"/>
    <lineage>
        <taxon>Eukaryota</taxon>
        <taxon>Fungi</taxon>
        <taxon>Dikarya</taxon>
        <taxon>Ascomycota</taxon>
        <taxon>Pezizomycotina</taxon>
        <taxon>Sordariomycetes</taxon>
        <taxon>Sordariomycetidae</taxon>
        <taxon>Diaporthales</taxon>
        <taxon>Diaporthaceae</taxon>
        <taxon>Diaporthe</taxon>
    </lineage>
</organism>
<keyword evidence="5" id="KW-1185">Reference proteome</keyword>
<comment type="caution">
    <text evidence="4">The sequence shown here is derived from an EMBL/GenBank/DDBJ whole genome shotgun (WGS) entry which is preliminary data.</text>
</comment>
<protein>
    <recommendedName>
        <fullName evidence="3">Carboxylesterase type B domain-containing protein</fullName>
    </recommendedName>
</protein>
<evidence type="ECO:0000313" key="5">
    <source>
        <dbReference type="Proteomes" id="UP001265746"/>
    </source>
</evidence>
<sequence length="395" mass="42848">MQVTPGAGDSLQAEDCLTLNIWTKPQTGEKKKAVLVWIYGGGYSNGASREPGYNGQFFAGQTDVIVISINYRLNIFGFPGNPITVPNLGLLDVRLALEWIRDNIDAFGGDANRITMFGQSAGAGLIDFYSHAYASEPIANGFVLMSATVNGFPALSKNATVSKWFGIAERVGCSSDTADAETVSACMTSKTAEEIASVFGPEDLGGGSAPGFGPVVDDTLVFADYSIRRSAEGGYLIGNTQNEAGFFRQLQNQSDQYWDDFNDRYYTCADAARISKSITDGYPTWRYRYFGDFPNLALSTNPPSGAYHTSDIYPLFNTVPQSPTPSTLNEIAVGNYMRGAWAAFAKDVKMGLLLYADGWPLYDRTAETLIRTGYDNYPGANLALGNAYDGRCPYL</sequence>
<evidence type="ECO:0000256" key="2">
    <source>
        <dbReference type="ARBA" id="ARBA00022801"/>
    </source>
</evidence>
<dbReference type="Proteomes" id="UP001265746">
    <property type="component" value="Unassembled WGS sequence"/>
</dbReference>